<reference evidence="2" key="1">
    <citation type="submission" date="2022-11" db="UniProtKB">
        <authorList>
            <consortium name="WormBaseParasite"/>
        </authorList>
    </citation>
    <scope>IDENTIFICATION</scope>
</reference>
<accession>A0A915JJ52</accession>
<proteinExistence type="predicted"/>
<keyword evidence="1" id="KW-1185">Reference proteome</keyword>
<evidence type="ECO:0000313" key="1">
    <source>
        <dbReference type="Proteomes" id="UP000887565"/>
    </source>
</evidence>
<evidence type="ECO:0000313" key="2">
    <source>
        <dbReference type="WBParaSite" id="nRc.2.0.1.t26189-RA"/>
    </source>
</evidence>
<organism evidence="1 2">
    <name type="scientific">Romanomermis culicivorax</name>
    <name type="common">Nematode worm</name>
    <dbReference type="NCBI Taxonomy" id="13658"/>
    <lineage>
        <taxon>Eukaryota</taxon>
        <taxon>Metazoa</taxon>
        <taxon>Ecdysozoa</taxon>
        <taxon>Nematoda</taxon>
        <taxon>Enoplea</taxon>
        <taxon>Dorylaimia</taxon>
        <taxon>Mermithida</taxon>
        <taxon>Mermithoidea</taxon>
        <taxon>Mermithidae</taxon>
        <taxon>Romanomermis</taxon>
    </lineage>
</organism>
<dbReference type="WBParaSite" id="nRc.2.0.1.t26189-RA">
    <property type="protein sequence ID" value="nRc.2.0.1.t26189-RA"/>
    <property type="gene ID" value="nRc.2.0.1.g26189"/>
</dbReference>
<protein>
    <submittedName>
        <fullName evidence="2">Uncharacterized protein</fullName>
    </submittedName>
</protein>
<dbReference type="AlphaFoldDB" id="A0A915JJ52"/>
<name>A0A915JJ52_ROMCU</name>
<dbReference type="Proteomes" id="UP000887565">
    <property type="component" value="Unplaced"/>
</dbReference>
<sequence length="64" mass="7364">MDNEDTDGWSTDQTHSSATIDFCVICPNRSKCFAILDKSFFDVNRSFIHGNQGAFSRIKYKLKR</sequence>